<proteinExistence type="predicted"/>
<organism evidence="3 4">
    <name type="scientific">Araneus ventricosus</name>
    <name type="common">Orbweaver spider</name>
    <name type="synonym">Epeira ventricosa</name>
    <dbReference type="NCBI Taxonomy" id="182803"/>
    <lineage>
        <taxon>Eukaryota</taxon>
        <taxon>Metazoa</taxon>
        <taxon>Ecdysozoa</taxon>
        <taxon>Arthropoda</taxon>
        <taxon>Chelicerata</taxon>
        <taxon>Arachnida</taxon>
        <taxon>Araneae</taxon>
        <taxon>Araneomorphae</taxon>
        <taxon>Entelegynae</taxon>
        <taxon>Araneoidea</taxon>
        <taxon>Araneidae</taxon>
        <taxon>Araneus</taxon>
    </lineage>
</organism>
<feature type="compositionally biased region" description="Low complexity" evidence="1">
    <location>
        <begin position="397"/>
        <end position="412"/>
    </location>
</feature>
<keyword evidence="4" id="KW-1185">Reference proteome</keyword>
<accession>A0A4Y2NA73</accession>
<keyword evidence="2" id="KW-0812">Transmembrane</keyword>
<evidence type="ECO:0000256" key="2">
    <source>
        <dbReference type="SAM" id="Phobius"/>
    </source>
</evidence>
<evidence type="ECO:0000313" key="4">
    <source>
        <dbReference type="Proteomes" id="UP000499080"/>
    </source>
</evidence>
<keyword evidence="2" id="KW-0472">Membrane</keyword>
<evidence type="ECO:0000313" key="3">
    <source>
        <dbReference type="EMBL" id="GBN36151.1"/>
    </source>
</evidence>
<dbReference type="Proteomes" id="UP000499080">
    <property type="component" value="Unassembled WGS sequence"/>
</dbReference>
<feature type="transmembrane region" description="Helical" evidence="2">
    <location>
        <begin position="457"/>
        <end position="480"/>
    </location>
</feature>
<protein>
    <submittedName>
        <fullName evidence="3">Uncharacterized protein</fullName>
    </submittedName>
</protein>
<evidence type="ECO:0000256" key="1">
    <source>
        <dbReference type="SAM" id="MobiDB-lite"/>
    </source>
</evidence>
<name>A0A4Y2NA73_ARAVE</name>
<feature type="region of interest" description="Disordered" evidence="1">
    <location>
        <begin position="352"/>
        <end position="430"/>
    </location>
</feature>
<keyword evidence="2" id="KW-1133">Transmembrane helix</keyword>
<comment type="caution">
    <text evidence="3">The sequence shown here is derived from an EMBL/GenBank/DDBJ whole genome shotgun (WGS) entry which is preliminary data.</text>
</comment>
<gene>
    <name evidence="3" type="ORF">AVEN_6135_1</name>
</gene>
<feature type="compositionally biased region" description="Polar residues" evidence="1">
    <location>
        <begin position="387"/>
        <end position="396"/>
    </location>
</feature>
<reference evidence="3 4" key="1">
    <citation type="journal article" date="2019" name="Sci. Rep.">
        <title>Orb-weaving spider Araneus ventricosus genome elucidates the spidroin gene catalogue.</title>
        <authorList>
            <person name="Kono N."/>
            <person name="Nakamura H."/>
            <person name="Ohtoshi R."/>
            <person name="Moran D.A.P."/>
            <person name="Shinohara A."/>
            <person name="Yoshida Y."/>
            <person name="Fujiwara M."/>
            <person name="Mori M."/>
            <person name="Tomita M."/>
            <person name="Arakawa K."/>
        </authorList>
    </citation>
    <scope>NUCLEOTIDE SEQUENCE [LARGE SCALE GENOMIC DNA]</scope>
</reference>
<dbReference type="OrthoDB" id="6429993at2759"/>
<sequence length="528" mass="59926">MLTGAIILKGGRNITDCLRSPESVHTDHWRSNIRHLQTPVNVPRLIRFLWTTSANDLYSEAPCELRPLSAYKDIQGNIWGVGNNNLWWFNATNLSWSLLPLPNNSASSGPWRVACVDPRKYVAVIGRNASLVLHLPWQHWQFGDTDDVNVGYVDKDATWCMYGFLFAIDPLRETLYLLDPEEAHWTVRDDMPVVPYVNWSTPYGLVNAWVGYENELIMVEKFGVYDHVMYTNASAIDWVILGQNNSTNLWPNLDQTSEGKSLAWKMGSDHLWLWREDKGIKELWSFGYSSGEWQRGSRAFESRLPSLSDVLTGWEEGKRFCILKRSSDCTSQYTMSQIDCWTEAEMIPTKDEMENHDPPPQLTTISTTTHPKPDGNITLKPEKDSRGMNQTSTTRVISAPTTTTEISTTSKRSIPEYPKPVVTKHDPDVNWRSAGRETGVVAISTAKDPVWHQHTSVFGSVIFFGTSITIFALFGLFWCIRKCVHFPKEALLLRDPPSVRYTAIPDSLGYDTRKPTPSTYTVIPDSIA</sequence>
<dbReference type="AlphaFoldDB" id="A0A4Y2NA73"/>
<dbReference type="EMBL" id="BGPR01008797">
    <property type="protein sequence ID" value="GBN36151.1"/>
    <property type="molecule type" value="Genomic_DNA"/>
</dbReference>